<feature type="region of interest" description="Disordered" evidence="1">
    <location>
        <begin position="181"/>
        <end position="208"/>
    </location>
</feature>
<protein>
    <submittedName>
        <fullName evidence="2">Uncharacterized protein</fullName>
    </submittedName>
</protein>
<feature type="region of interest" description="Disordered" evidence="1">
    <location>
        <begin position="78"/>
        <end position="111"/>
    </location>
</feature>
<accession>A0A0B6Z0F3</accession>
<feature type="compositionally biased region" description="Basic and acidic residues" evidence="1">
    <location>
        <begin position="184"/>
        <end position="208"/>
    </location>
</feature>
<evidence type="ECO:0000256" key="1">
    <source>
        <dbReference type="SAM" id="MobiDB-lite"/>
    </source>
</evidence>
<feature type="compositionally biased region" description="Polar residues" evidence="1">
    <location>
        <begin position="32"/>
        <end position="42"/>
    </location>
</feature>
<dbReference type="AlphaFoldDB" id="A0A0B6Z0F3"/>
<name>A0A0B6Z0F3_9EUPU</name>
<reference evidence="2" key="1">
    <citation type="submission" date="2014-12" db="EMBL/GenBank/DDBJ databases">
        <title>Insight into the proteome of Arion vulgaris.</title>
        <authorList>
            <person name="Aradska J."/>
            <person name="Bulat T."/>
            <person name="Smidak R."/>
            <person name="Sarate P."/>
            <person name="Gangsoo J."/>
            <person name="Sialana F."/>
            <person name="Bilban M."/>
            <person name="Lubec G."/>
        </authorList>
    </citation>
    <scope>NUCLEOTIDE SEQUENCE</scope>
    <source>
        <tissue evidence="2">Skin</tissue>
    </source>
</reference>
<sequence>HHRSDTEEEEEDPAALRDQLLAEVIEKRKTTTELVSNNTTPCGMSPRQDSEPSDLFYVADLKHELSLDRPGTRFEVAGTVSQDDEEDDEDIKPPPVVNRVSRQLNKPPSLGELCRRELTVTERSHVQVESQYEEEHRSHHHPILDCLQTNFNMDKIFEENTEDLSQSDLDALKTYVIRAQARTPSDKKLQHSAAEDVDHHGEAHKKEP</sequence>
<gene>
    <name evidence="2" type="primary">ORF44039</name>
</gene>
<organism evidence="2">
    <name type="scientific">Arion vulgaris</name>
    <dbReference type="NCBI Taxonomy" id="1028688"/>
    <lineage>
        <taxon>Eukaryota</taxon>
        <taxon>Metazoa</taxon>
        <taxon>Spiralia</taxon>
        <taxon>Lophotrochozoa</taxon>
        <taxon>Mollusca</taxon>
        <taxon>Gastropoda</taxon>
        <taxon>Heterobranchia</taxon>
        <taxon>Euthyneura</taxon>
        <taxon>Panpulmonata</taxon>
        <taxon>Eupulmonata</taxon>
        <taxon>Stylommatophora</taxon>
        <taxon>Helicina</taxon>
        <taxon>Arionoidea</taxon>
        <taxon>Arionidae</taxon>
        <taxon>Arion</taxon>
    </lineage>
</organism>
<feature type="region of interest" description="Disordered" evidence="1">
    <location>
        <begin position="28"/>
        <end position="51"/>
    </location>
</feature>
<feature type="non-terminal residue" evidence="2">
    <location>
        <position position="1"/>
    </location>
</feature>
<dbReference type="EMBL" id="HACG01015184">
    <property type="protein sequence ID" value="CEK62049.1"/>
    <property type="molecule type" value="Transcribed_RNA"/>
</dbReference>
<evidence type="ECO:0000313" key="2">
    <source>
        <dbReference type="EMBL" id="CEK62049.1"/>
    </source>
</evidence>
<feature type="non-terminal residue" evidence="2">
    <location>
        <position position="208"/>
    </location>
</feature>
<proteinExistence type="predicted"/>